<evidence type="ECO:0000313" key="3">
    <source>
        <dbReference type="EMBL" id="EFG55073.1"/>
    </source>
</evidence>
<name>D4YUT1_9LACO</name>
<keyword evidence="4" id="KW-1185">Reference proteome</keyword>
<reference evidence="3 4" key="1">
    <citation type="submission" date="2010-04" db="EMBL/GenBank/DDBJ databases">
        <authorList>
            <person name="Muzny D."/>
            <person name="Qin X."/>
            <person name="Deng J."/>
            <person name="Jiang H."/>
            <person name="Liu Y."/>
            <person name="Qu J."/>
            <person name="Song X.-Z."/>
            <person name="Zhang L."/>
            <person name="Thornton R."/>
            <person name="Coyle M."/>
            <person name="Francisco L."/>
            <person name="Jackson L."/>
            <person name="Javaid M."/>
            <person name="Korchina V."/>
            <person name="Kovar C."/>
            <person name="Mata R."/>
            <person name="Mathew T."/>
            <person name="Ngo R."/>
            <person name="Nguyen L."/>
            <person name="Nguyen N."/>
            <person name="Okwuonu G."/>
            <person name="Ongeri F."/>
            <person name="Pham C."/>
            <person name="Simmons D."/>
            <person name="Wilczek-Boney K."/>
            <person name="Hale W."/>
            <person name="Jakkamsetti A."/>
            <person name="Pham P."/>
            <person name="Ruth R."/>
            <person name="San Lucas F."/>
            <person name="Warren J."/>
            <person name="Zhang J."/>
            <person name="Zhao Z."/>
            <person name="Zhou C."/>
            <person name="Zhu D."/>
            <person name="Lee S."/>
            <person name="Bess C."/>
            <person name="Blankenburg K."/>
            <person name="Forbes L."/>
            <person name="Fu Q."/>
            <person name="Gubbala S."/>
            <person name="Hirani K."/>
            <person name="Jayaseelan J.C."/>
            <person name="Lara F."/>
            <person name="Munidasa M."/>
            <person name="Palculict T."/>
            <person name="Patil S."/>
            <person name="Pu L.-L."/>
            <person name="Saada N."/>
            <person name="Tang L."/>
            <person name="Weissenberger G."/>
            <person name="Zhu Y."/>
            <person name="Hemphill L."/>
            <person name="Shang Y."/>
            <person name="Youmans B."/>
            <person name="Ayvaz T."/>
            <person name="Ross M."/>
            <person name="Santibanez J."/>
            <person name="Aqrawi P."/>
            <person name="Gross S."/>
            <person name="Joshi V."/>
            <person name="Fowler G."/>
            <person name="Nazareth L."/>
            <person name="Reid J."/>
            <person name="Worley K."/>
            <person name="Petrosino J."/>
            <person name="Highlander S."/>
            <person name="Gibbs R."/>
        </authorList>
    </citation>
    <scope>NUCLEOTIDE SEQUENCE [LARGE SCALE GENOMIC DNA]</scope>
    <source>
        <strain evidence="3 4">DSM 11664</strain>
    </source>
</reference>
<dbReference type="NCBIfam" id="NF033550">
    <property type="entry name" value="transpos_ISL3"/>
    <property type="match status" value="1"/>
</dbReference>
<protein>
    <submittedName>
        <fullName evidence="3">Transposase</fullName>
    </submittedName>
</protein>
<dbReference type="InterPro" id="IPR002560">
    <property type="entry name" value="Transposase_DDE"/>
</dbReference>
<proteinExistence type="predicted"/>
<evidence type="ECO:0000259" key="1">
    <source>
        <dbReference type="Pfam" id="PF01610"/>
    </source>
</evidence>
<dbReference type="InterPro" id="IPR047951">
    <property type="entry name" value="Transpos_ISL3"/>
</dbReference>
<dbReference type="EMBL" id="ADNY01000052">
    <property type="protein sequence ID" value="EFG55073.1"/>
    <property type="molecule type" value="Genomic_DNA"/>
</dbReference>
<dbReference type="Pfam" id="PF01610">
    <property type="entry name" value="DDE_Tnp_ISL3"/>
    <property type="match status" value="1"/>
</dbReference>
<sequence>MIFGVDGELHRRHFCIKKRHSTSVLQSSRRKPIESEENDMSQEQFTRKLLQIKDQNINNFKVLDESRDALRIYADLSYTLSVCPRCGKHEVVKNGYKTVNIRIPNVSERVAILILRKQRFLCKQCGHTQIAKITVVEPQHQISRNILHGITSSLTEDRTMTSIASQYNVSTNTVSRQLVALGKQTQPAYNGLPTAICIDEFRSTGNQMSFIAIDAQKHDLVAILPGRKNKEIKEFFLNHYDLKNRKKVTQVVMDFNAQYQSVIHEIFPNTNIVADNFHLVQMGLRSLNQTRVQVMKRFPKDTPEYRILKYYWRLYLMSYKDLEKSKTQWFSHLKDHYTQEQLVLKRIGLSEMFTSTYFSSHTIIEAIRNRDYIAFVKALGEVENVSPQLLTTLKTFIHKRQFIKNMTNCLLSNGPVEGVNRKFKQIKRTAYGYRNWTNFHYRIQIEFNIRVQKRGPIRK</sequence>
<organism evidence="3 4">
    <name type="scientific">Lactobacillus amylolyticus DSM 11664</name>
    <dbReference type="NCBI Taxonomy" id="585524"/>
    <lineage>
        <taxon>Bacteria</taxon>
        <taxon>Bacillati</taxon>
        <taxon>Bacillota</taxon>
        <taxon>Bacilli</taxon>
        <taxon>Lactobacillales</taxon>
        <taxon>Lactobacillaceae</taxon>
        <taxon>Lactobacillus</taxon>
    </lineage>
</organism>
<dbReference type="PATRIC" id="fig|585524.9.peg.1067"/>
<evidence type="ECO:0000313" key="4">
    <source>
        <dbReference type="Proteomes" id="UP000004069"/>
    </source>
</evidence>
<accession>D4YUT1</accession>
<dbReference type="eggNOG" id="COG3464">
    <property type="taxonomic scope" value="Bacteria"/>
</dbReference>
<feature type="domain" description="Transposase IS204/IS1001/IS1096/IS1165 zinc-finger" evidence="2">
    <location>
        <begin position="82"/>
        <end position="125"/>
    </location>
</feature>
<dbReference type="PANTHER" id="PTHR33498:SF1">
    <property type="entry name" value="TRANSPOSASE FOR INSERTION SEQUENCE ELEMENT IS1557"/>
    <property type="match status" value="1"/>
</dbReference>
<gene>
    <name evidence="3" type="primary">isp3</name>
    <name evidence="3" type="ORF">HMPREF0493_1292</name>
</gene>
<dbReference type="Proteomes" id="UP000004069">
    <property type="component" value="Unassembled WGS sequence"/>
</dbReference>
<dbReference type="Pfam" id="PF14690">
    <property type="entry name" value="Zn_ribbon_ISL3"/>
    <property type="match status" value="1"/>
</dbReference>
<dbReference type="PANTHER" id="PTHR33498">
    <property type="entry name" value="TRANSPOSASE FOR INSERTION SEQUENCE ELEMENT IS1557"/>
    <property type="match status" value="1"/>
</dbReference>
<comment type="caution">
    <text evidence="3">The sequence shown here is derived from an EMBL/GenBank/DDBJ whole genome shotgun (WGS) entry which is preliminary data.</text>
</comment>
<dbReference type="AlphaFoldDB" id="D4YUT1"/>
<feature type="domain" description="Transposase IS204/IS1001/IS1096/IS1165 DDE" evidence="1">
    <location>
        <begin position="196"/>
        <end position="443"/>
    </location>
</feature>
<dbReference type="InterPro" id="IPR029261">
    <property type="entry name" value="Transposase_Znf"/>
</dbReference>
<evidence type="ECO:0000259" key="2">
    <source>
        <dbReference type="Pfam" id="PF14690"/>
    </source>
</evidence>